<evidence type="ECO:0000256" key="4">
    <source>
        <dbReference type="ARBA" id="ARBA00022989"/>
    </source>
</evidence>
<evidence type="ECO:0000256" key="3">
    <source>
        <dbReference type="ARBA" id="ARBA00022692"/>
    </source>
</evidence>
<comment type="similarity">
    <text evidence="2">Belongs to the EamA transporter family.</text>
</comment>
<evidence type="ECO:0000259" key="7">
    <source>
        <dbReference type="Pfam" id="PF00892"/>
    </source>
</evidence>
<feature type="transmembrane region" description="Helical" evidence="6">
    <location>
        <begin position="126"/>
        <end position="144"/>
    </location>
</feature>
<keyword evidence="3 6" id="KW-0812">Transmembrane</keyword>
<feature type="domain" description="EamA" evidence="7">
    <location>
        <begin position="11"/>
        <end position="137"/>
    </location>
</feature>
<evidence type="ECO:0000256" key="2">
    <source>
        <dbReference type="ARBA" id="ARBA00007362"/>
    </source>
</evidence>
<protein>
    <submittedName>
        <fullName evidence="8">Permease of the drug/metabolite transporter (DMT) superfamily</fullName>
    </submittedName>
</protein>
<accession>A0A1M6VD56</accession>
<dbReference type="InterPro" id="IPR037185">
    <property type="entry name" value="EmrE-like"/>
</dbReference>
<dbReference type="EMBL" id="FNTI01000001">
    <property type="protein sequence ID" value="SEC62848.1"/>
    <property type="molecule type" value="Genomic_DNA"/>
</dbReference>
<comment type="subcellular location">
    <subcellularLocation>
        <location evidence="1">Membrane</location>
        <topology evidence="1">Multi-pass membrane protein</topology>
    </subcellularLocation>
</comment>
<evidence type="ECO:0000256" key="5">
    <source>
        <dbReference type="ARBA" id="ARBA00023136"/>
    </source>
</evidence>
<feature type="transmembrane region" description="Helical" evidence="6">
    <location>
        <begin position="12"/>
        <end position="34"/>
    </location>
</feature>
<sequence>MSATPSSRERLGLLLGFVGMAIFGGTLPATRIAVSAIDPIALTSLRTAIAGLCSLALLIALRRPLPPRALWPQILIAMLCVAILFPFLMALAVQTVDASHGGVVLGILPIATALVAVAITHERPRPLFWIASVAGAALVIAFALRQGGGALSSGDVLLFAAVAVSAVGYAFSGRLTAQMPGWEVISWVLVIALPVSIPAAMLTMPADITQIALKPWLALLYVALFSQWIGFFAWNAGMAMGGIARVSQIQLLQPFITFALASFFAGETITPQILLFASAVVATVAISTRTRARVSPPLPKQELEPPQLAAS</sequence>
<keyword evidence="4 6" id="KW-1133">Transmembrane helix</keyword>
<organism evidence="8 9">
    <name type="scientific">Bradyrhizobium lablabi</name>
    <dbReference type="NCBI Taxonomy" id="722472"/>
    <lineage>
        <taxon>Bacteria</taxon>
        <taxon>Pseudomonadati</taxon>
        <taxon>Pseudomonadota</taxon>
        <taxon>Alphaproteobacteria</taxon>
        <taxon>Hyphomicrobiales</taxon>
        <taxon>Nitrobacteraceae</taxon>
        <taxon>Bradyrhizobium</taxon>
    </lineage>
</organism>
<reference evidence="8 9" key="1">
    <citation type="submission" date="2016-10" db="EMBL/GenBank/DDBJ databases">
        <authorList>
            <person name="de Groot N.N."/>
        </authorList>
    </citation>
    <scope>NUCLEOTIDE SEQUENCE [LARGE SCALE GENOMIC DNA]</scope>
    <source>
        <strain evidence="8 9">GAS522</strain>
    </source>
</reference>
<feature type="transmembrane region" description="Helical" evidence="6">
    <location>
        <begin position="184"/>
        <end position="204"/>
    </location>
</feature>
<feature type="transmembrane region" description="Helical" evidence="6">
    <location>
        <begin position="156"/>
        <end position="172"/>
    </location>
</feature>
<feature type="transmembrane region" description="Helical" evidence="6">
    <location>
        <begin position="216"/>
        <end position="237"/>
    </location>
</feature>
<evidence type="ECO:0000256" key="6">
    <source>
        <dbReference type="SAM" id="Phobius"/>
    </source>
</evidence>
<dbReference type="InterPro" id="IPR000620">
    <property type="entry name" value="EamA_dom"/>
</dbReference>
<dbReference type="InterPro" id="IPR050638">
    <property type="entry name" value="AA-Vitamin_Transporters"/>
</dbReference>
<feature type="transmembrane region" description="Helical" evidence="6">
    <location>
        <begin position="40"/>
        <end position="61"/>
    </location>
</feature>
<dbReference type="AlphaFoldDB" id="A0A1M6VD56"/>
<gene>
    <name evidence="8" type="ORF">SAMN05444171_1893</name>
</gene>
<dbReference type="OrthoDB" id="9784288at2"/>
<evidence type="ECO:0000256" key="1">
    <source>
        <dbReference type="ARBA" id="ARBA00004141"/>
    </source>
</evidence>
<proteinExistence type="inferred from homology"/>
<dbReference type="SUPFAM" id="SSF103481">
    <property type="entry name" value="Multidrug resistance efflux transporter EmrE"/>
    <property type="match status" value="2"/>
</dbReference>
<dbReference type="Proteomes" id="UP000183208">
    <property type="component" value="Unassembled WGS sequence"/>
</dbReference>
<dbReference type="PANTHER" id="PTHR32322">
    <property type="entry name" value="INNER MEMBRANE TRANSPORTER"/>
    <property type="match status" value="1"/>
</dbReference>
<dbReference type="PANTHER" id="PTHR32322:SF2">
    <property type="entry name" value="EAMA DOMAIN-CONTAINING PROTEIN"/>
    <property type="match status" value="1"/>
</dbReference>
<feature type="transmembrane region" description="Helical" evidence="6">
    <location>
        <begin position="99"/>
        <end position="119"/>
    </location>
</feature>
<name>A0A1M6VD56_9BRAD</name>
<keyword evidence="5 6" id="KW-0472">Membrane</keyword>
<dbReference type="Pfam" id="PF00892">
    <property type="entry name" value="EamA"/>
    <property type="match status" value="2"/>
</dbReference>
<dbReference type="GO" id="GO:0016020">
    <property type="term" value="C:membrane"/>
    <property type="evidence" value="ECO:0007669"/>
    <property type="project" value="UniProtKB-SubCell"/>
</dbReference>
<evidence type="ECO:0000313" key="9">
    <source>
        <dbReference type="Proteomes" id="UP000183208"/>
    </source>
</evidence>
<dbReference type="RefSeq" id="WP_074818063.1">
    <property type="nucleotide sequence ID" value="NZ_FNTI01000001.1"/>
</dbReference>
<feature type="transmembrane region" description="Helical" evidence="6">
    <location>
        <begin position="73"/>
        <end position="93"/>
    </location>
</feature>
<evidence type="ECO:0000313" key="8">
    <source>
        <dbReference type="EMBL" id="SEC62848.1"/>
    </source>
</evidence>
<feature type="domain" description="EamA" evidence="7">
    <location>
        <begin position="153"/>
        <end position="287"/>
    </location>
</feature>